<dbReference type="EMBL" id="CP099489">
    <property type="protein sequence ID" value="USQ79899.1"/>
    <property type="molecule type" value="Genomic_DNA"/>
</dbReference>
<proteinExistence type="predicted"/>
<name>A0ABY4YSZ5_9MICO</name>
<sequence>MSPASDATTTLLILGASGDLTQRLLLPGLGSLLAVETDRSVHVVGADRADMSQQEWADTVRTALTSTGAPDEAVEAIVAGTEYIKADLMVPEELDALLTQVGDPVVLYFALPPAVSVQVCELLETRGVSEQTRLALEKPFGTDLPSAQALNVQVLKVVDENRVHRIDHFLGLSTVLNLLGVRFANRLLQPVWTSEHIEKVVISYDEDLALEGRAGYYDKAGALVDMIQSHLLQVLAFFAMEAPGSITEDEVRSVKADVLRATAVWGGDPRSASRRARYTAGTIGARAVPDYTSEEGVDPALDTETLAEMVVEIDTDRWRGTPFVLRSGKALGEKSKKIEVIFKEPDRVPSGLHGKDVPDSLVLDLKPAAMVVSLSINAEGDPFDLEQKELVATLADSRMLPYGEVLGRILDGDPLLSIRGDVAEDCWRIVEPVLGAWRADEVPMQEYAAGSSVPDGWGAIPAKR</sequence>
<dbReference type="PANTHER" id="PTHR23429:SF0">
    <property type="entry name" value="GLUCOSE-6-PHOSPHATE 1-DEHYDROGENASE"/>
    <property type="match status" value="1"/>
</dbReference>
<dbReference type="GO" id="GO:0004345">
    <property type="term" value="F:glucose-6-phosphate dehydrogenase activity"/>
    <property type="evidence" value="ECO:0007669"/>
    <property type="project" value="UniProtKB-EC"/>
</dbReference>
<gene>
    <name evidence="8" type="ORF">NF556_20320</name>
</gene>
<reference evidence="8" key="1">
    <citation type="submission" date="2022-06" db="EMBL/GenBank/DDBJ databases">
        <title>Ornithinimicrobium HY1793.</title>
        <authorList>
            <person name="Huang Y."/>
        </authorList>
    </citation>
    <scope>NUCLEOTIDE SEQUENCE</scope>
    <source>
        <strain evidence="8">HY1793</strain>
    </source>
</reference>
<dbReference type="Gene3D" id="3.30.360.10">
    <property type="entry name" value="Dihydrodipicolinate Reductase, domain 2"/>
    <property type="match status" value="1"/>
</dbReference>
<evidence type="ECO:0000313" key="9">
    <source>
        <dbReference type="Proteomes" id="UP001056455"/>
    </source>
</evidence>
<dbReference type="SUPFAM" id="SSF51735">
    <property type="entry name" value="NAD(P)-binding Rossmann-fold domains"/>
    <property type="match status" value="1"/>
</dbReference>
<evidence type="ECO:0000256" key="3">
    <source>
        <dbReference type="ARBA" id="ARBA00022857"/>
    </source>
</evidence>
<dbReference type="InterPro" id="IPR036291">
    <property type="entry name" value="NAD(P)-bd_dom_sf"/>
</dbReference>
<evidence type="ECO:0000256" key="5">
    <source>
        <dbReference type="ARBA" id="ARBA00023277"/>
    </source>
</evidence>
<evidence type="ECO:0000259" key="7">
    <source>
        <dbReference type="Pfam" id="PF02781"/>
    </source>
</evidence>
<dbReference type="EC" id="1.1.1.49" evidence="8"/>
<keyword evidence="2" id="KW-0313">Glucose metabolism</keyword>
<keyword evidence="5" id="KW-0119">Carbohydrate metabolism</keyword>
<keyword evidence="9" id="KW-1185">Reference proteome</keyword>
<dbReference type="SUPFAM" id="SSF55347">
    <property type="entry name" value="Glyceraldehyde-3-phosphate dehydrogenase-like, C-terminal domain"/>
    <property type="match status" value="1"/>
</dbReference>
<organism evidence="8 9">
    <name type="scientific">Ornithinimicrobium faecis</name>
    <dbReference type="NCBI Taxonomy" id="2934158"/>
    <lineage>
        <taxon>Bacteria</taxon>
        <taxon>Bacillati</taxon>
        <taxon>Actinomycetota</taxon>
        <taxon>Actinomycetes</taxon>
        <taxon>Micrococcales</taxon>
        <taxon>Ornithinimicrobiaceae</taxon>
        <taxon>Ornithinimicrobium</taxon>
    </lineage>
</organism>
<dbReference type="Pfam" id="PF00479">
    <property type="entry name" value="G6PD_N"/>
    <property type="match status" value="1"/>
</dbReference>
<dbReference type="InterPro" id="IPR022674">
    <property type="entry name" value="G6P_DH_NAD-bd"/>
</dbReference>
<keyword evidence="4 8" id="KW-0560">Oxidoreductase</keyword>
<dbReference type="Gene3D" id="3.40.50.720">
    <property type="entry name" value="NAD(P)-binding Rossmann-like Domain"/>
    <property type="match status" value="1"/>
</dbReference>
<keyword evidence="3" id="KW-0521">NADP</keyword>
<evidence type="ECO:0000259" key="6">
    <source>
        <dbReference type="Pfam" id="PF00479"/>
    </source>
</evidence>
<protein>
    <submittedName>
        <fullName evidence="8">Glucose-6-phosphate dehydrogenase</fullName>
        <ecNumber evidence="8">1.1.1.49</ecNumber>
    </submittedName>
</protein>
<feature type="domain" description="Glucose-6-phosphate dehydrogenase NAD-binding" evidence="6">
    <location>
        <begin position="13"/>
        <end position="177"/>
    </location>
</feature>
<dbReference type="PIRSF" id="PIRSF000110">
    <property type="entry name" value="G6PD"/>
    <property type="match status" value="1"/>
</dbReference>
<feature type="domain" description="Glucose-6-phosphate dehydrogenase C-terminal" evidence="7">
    <location>
        <begin position="181"/>
        <end position="455"/>
    </location>
</feature>
<dbReference type="Pfam" id="PF02781">
    <property type="entry name" value="G6PD_C"/>
    <property type="match status" value="1"/>
</dbReference>
<dbReference type="InterPro" id="IPR001282">
    <property type="entry name" value="G6P_DH"/>
</dbReference>
<dbReference type="NCBIfam" id="NF009492">
    <property type="entry name" value="PRK12853.1-3"/>
    <property type="match status" value="1"/>
</dbReference>
<dbReference type="PANTHER" id="PTHR23429">
    <property type="entry name" value="GLUCOSE-6-PHOSPHATE 1-DEHYDROGENASE G6PD"/>
    <property type="match status" value="1"/>
</dbReference>
<evidence type="ECO:0000256" key="1">
    <source>
        <dbReference type="ARBA" id="ARBA00004937"/>
    </source>
</evidence>
<evidence type="ECO:0000256" key="2">
    <source>
        <dbReference type="ARBA" id="ARBA00022526"/>
    </source>
</evidence>
<dbReference type="RefSeq" id="WP_252593021.1">
    <property type="nucleotide sequence ID" value="NZ_CP099489.1"/>
</dbReference>
<dbReference type="PRINTS" id="PR00079">
    <property type="entry name" value="G6PDHDRGNASE"/>
</dbReference>
<comment type="pathway">
    <text evidence="1">Carbohydrate degradation; pentose phosphate pathway; D-ribulose 5-phosphate from D-glucose 6-phosphate (oxidative stage): step 1/3.</text>
</comment>
<dbReference type="InterPro" id="IPR022675">
    <property type="entry name" value="G6P_DH_C"/>
</dbReference>
<evidence type="ECO:0000313" key="8">
    <source>
        <dbReference type="EMBL" id="USQ79899.1"/>
    </source>
</evidence>
<evidence type="ECO:0000256" key="4">
    <source>
        <dbReference type="ARBA" id="ARBA00023002"/>
    </source>
</evidence>
<dbReference type="Proteomes" id="UP001056455">
    <property type="component" value="Chromosome"/>
</dbReference>
<accession>A0ABY4YSZ5</accession>